<dbReference type="PROSITE" id="PS50104">
    <property type="entry name" value="TIR"/>
    <property type="match status" value="1"/>
</dbReference>
<gene>
    <name evidence="11" type="ORF">OFUS_LOCUS19352</name>
</gene>
<accession>A0A8J1XYL0</accession>
<dbReference type="GO" id="GO:0005886">
    <property type="term" value="C:plasma membrane"/>
    <property type="evidence" value="ECO:0007669"/>
    <property type="project" value="TreeGrafter"/>
</dbReference>
<evidence type="ECO:0000256" key="7">
    <source>
        <dbReference type="ARBA" id="ARBA00022989"/>
    </source>
</evidence>
<dbReference type="Gene3D" id="3.40.50.10140">
    <property type="entry name" value="Toll/interleukin-1 receptor homology (TIR) domain"/>
    <property type="match status" value="1"/>
</dbReference>
<organism evidence="11 12">
    <name type="scientific">Owenia fusiformis</name>
    <name type="common">Polychaete worm</name>
    <dbReference type="NCBI Taxonomy" id="6347"/>
    <lineage>
        <taxon>Eukaryota</taxon>
        <taxon>Metazoa</taxon>
        <taxon>Spiralia</taxon>
        <taxon>Lophotrochozoa</taxon>
        <taxon>Annelida</taxon>
        <taxon>Polychaeta</taxon>
        <taxon>Sedentaria</taxon>
        <taxon>Canalipalpata</taxon>
        <taxon>Sabellida</taxon>
        <taxon>Oweniida</taxon>
        <taxon>Oweniidae</taxon>
        <taxon>Owenia</taxon>
    </lineage>
</organism>
<evidence type="ECO:0000313" key="12">
    <source>
        <dbReference type="Proteomes" id="UP000749559"/>
    </source>
</evidence>
<dbReference type="EMBL" id="CAIIXF020000009">
    <property type="protein sequence ID" value="CAH1794693.1"/>
    <property type="molecule type" value="Genomic_DNA"/>
</dbReference>
<reference evidence="11" key="1">
    <citation type="submission" date="2022-03" db="EMBL/GenBank/DDBJ databases">
        <authorList>
            <person name="Martin C."/>
        </authorList>
    </citation>
    <scope>NUCLEOTIDE SEQUENCE</scope>
</reference>
<keyword evidence="7" id="KW-1133">Transmembrane helix</keyword>
<evidence type="ECO:0000256" key="6">
    <source>
        <dbReference type="ARBA" id="ARBA00022737"/>
    </source>
</evidence>
<keyword evidence="5" id="KW-0732">Signal</keyword>
<evidence type="ECO:0000256" key="2">
    <source>
        <dbReference type="ARBA" id="ARBA00009634"/>
    </source>
</evidence>
<evidence type="ECO:0000256" key="9">
    <source>
        <dbReference type="ARBA" id="ARBA00023170"/>
    </source>
</evidence>
<dbReference type="SUPFAM" id="SSF52058">
    <property type="entry name" value="L domain-like"/>
    <property type="match status" value="1"/>
</dbReference>
<evidence type="ECO:0000256" key="1">
    <source>
        <dbReference type="ARBA" id="ARBA00004167"/>
    </source>
</evidence>
<comment type="caution">
    <text evidence="11">The sequence shown here is derived from an EMBL/GenBank/DDBJ whole genome shotgun (WGS) entry which is preliminary data.</text>
</comment>
<dbReference type="InterPro" id="IPR001611">
    <property type="entry name" value="Leu-rich_rpt"/>
</dbReference>
<dbReference type="InterPro" id="IPR032675">
    <property type="entry name" value="LRR_dom_sf"/>
</dbReference>
<comment type="subcellular location">
    <subcellularLocation>
        <location evidence="1">Membrane</location>
        <topology evidence="1">Single-pass membrane protein</topology>
    </subcellularLocation>
</comment>
<protein>
    <submittedName>
        <fullName evidence="11">Uncharacterized protein</fullName>
    </submittedName>
</protein>
<keyword evidence="8" id="KW-0472">Membrane</keyword>
<dbReference type="Proteomes" id="UP000749559">
    <property type="component" value="Unassembled WGS sequence"/>
</dbReference>
<evidence type="ECO:0000256" key="3">
    <source>
        <dbReference type="ARBA" id="ARBA00022614"/>
    </source>
</evidence>
<evidence type="ECO:0000313" key="11">
    <source>
        <dbReference type="EMBL" id="CAH1794693.1"/>
    </source>
</evidence>
<dbReference type="GO" id="GO:0007165">
    <property type="term" value="P:signal transduction"/>
    <property type="evidence" value="ECO:0007669"/>
    <property type="project" value="InterPro"/>
</dbReference>
<dbReference type="PANTHER" id="PTHR24365:SF530">
    <property type="entry name" value="MSTPROX-RELATED"/>
    <property type="match status" value="1"/>
</dbReference>
<keyword evidence="9" id="KW-0675">Receptor</keyword>
<keyword evidence="3" id="KW-0433">Leucine-rich repeat</keyword>
<dbReference type="OrthoDB" id="1526598at2759"/>
<dbReference type="SMART" id="SM00255">
    <property type="entry name" value="TIR"/>
    <property type="match status" value="1"/>
</dbReference>
<dbReference type="InterPro" id="IPR000157">
    <property type="entry name" value="TIR_dom"/>
</dbReference>
<feature type="non-terminal residue" evidence="11">
    <location>
        <position position="1"/>
    </location>
</feature>
<dbReference type="AlphaFoldDB" id="A0A8J1XYL0"/>
<dbReference type="PANTHER" id="PTHR24365">
    <property type="entry name" value="TOLL-LIKE RECEPTOR"/>
    <property type="match status" value="1"/>
</dbReference>
<evidence type="ECO:0000256" key="5">
    <source>
        <dbReference type="ARBA" id="ARBA00022729"/>
    </source>
</evidence>
<evidence type="ECO:0000256" key="8">
    <source>
        <dbReference type="ARBA" id="ARBA00023136"/>
    </source>
</evidence>
<dbReference type="GO" id="GO:0038023">
    <property type="term" value="F:signaling receptor activity"/>
    <property type="evidence" value="ECO:0007669"/>
    <property type="project" value="TreeGrafter"/>
</dbReference>
<dbReference type="SUPFAM" id="SSF52200">
    <property type="entry name" value="Toll/Interleukin receptor TIR domain"/>
    <property type="match status" value="1"/>
</dbReference>
<dbReference type="SMART" id="SM00369">
    <property type="entry name" value="LRR_TYP"/>
    <property type="match status" value="3"/>
</dbReference>
<sequence length="372" mass="43647">QLCSLFQNRMNLTYIALNSNYFSHLPQCMFEGLYSLMVLHAHSNLLRVIQKDLFKDLHNLQSVDLSNNAIVFIHPSNIEMIGKLDSQYKPNTQLTIKHNSFECNCEMKGVRDWITSMLNKKRRRLKFTSDKCTSPAIRAWRNDYVHNFTTTWLECNAMIVIKVSTISGGSILFVTLLTLLLLKTFWRDIKYKRMVHKARKHEDYALVHANNIEHDAFVSYHVEKLLWVEQDLCNQLENGPDIKFKLIYDDRIIPGGSLFTSLGIAIHNSRKIIFVVSRAWVKDAMNQFEVDMALAKLLDDYRDMIIVLLMEHIPKDEMPDKVKMIIKHNNCLRWSNNEKKQAKFWRDLKLELGKHHLELKEPVQEDDINEEA</sequence>
<keyword evidence="10" id="KW-0325">Glycoprotein</keyword>
<dbReference type="Pfam" id="PF01582">
    <property type="entry name" value="TIR"/>
    <property type="match status" value="1"/>
</dbReference>
<evidence type="ECO:0000256" key="10">
    <source>
        <dbReference type="ARBA" id="ARBA00023180"/>
    </source>
</evidence>
<keyword evidence="6" id="KW-0677">Repeat</keyword>
<name>A0A8J1XYL0_OWEFU</name>
<evidence type="ECO:0000256" key="4">
    <source>
        <dbReference type="ARBA" id="ARBA00022692"/>
    </source>
</evidence>
<dbReference type="Pfam" id="PF13855">
    <property type="entry name" value="LRR_8"/>
    <property type="match status" value="1"/>
</dbReference>
<dbReference type="Gene3D" id="3.80.10.10">
    <property type="entry name" value="Ribonuclease Inhibitor"/>
    <property type="match status" value="1"/>
</dbReference>
<keyword evidence="12" id="KW-1185">Reference proteome</keyword>
<dbReference type="InterPro" id="IPR035897">
    <property type="entry name" value="Toll_tir_struct_dom_sf"/>
</dbReference>
<comment type="similarity">
    <text evidence="2">Belongs to the Toll-like receptor family.</text>
</comment>
<proteinExistence type="inferred from homology"/>
<dbReference type="PRINTS" id="PR01537">
    <property type="entry name" value="INTRLKN1R1F"/>
</dbReference>
<dbReference type="InterPro" id="IPR003591">
    <property type="entry name" value="Leu-rich_rpt_typical-subtyp"/>
</dbReference>
<keyword evidence="4" id="KW-0812">Transmembrane</keyword>